<comment type="caution">
    <text evidence="1">The sequence shown here is derived from an EMBL/GenBank/DDBJ whole genome shotgun (WGS) entry which is preliminary data.</text>
</comment>
<evidence type="ECO:0000313" key="2">
    <source>
        <dbReference type="Proteomes" id="UP000014073"/>
    </source>
</evidence>
<dbReference type="EMBL" id="ACBW01000121">
    <property type="protein sequence ID" value="EEF76221.1"/>
    <property type="molecule type" value="Genomic_DNA"/>
</dbReference>
<gene>
    <name evidence="1" type="ORF">BACCOPRO_01719</name>
</gene>
<keyword evidence="2" id="KW-1185">Reference proteome</keyword>
<reference evidence="1 2" key="1">
    <citation type="submission" date="2008-12" db="EMBL/GenBank/DDBJ databases">
        <authorList>
            <person name="Fulton L."/>
            <person name="Clifton S."/>
            <person name="Fulton B."/>
            <person name="Xu J."/>
            <person name="Minx P."/>
            <person name="Pepin K.H."/>
            <person name="Johnson M."/>
            <person name="Bhonagiri V."/>
            <person name="Nash W.E."/>
            <person name="Mardis E.R."/>
            <person name="Wilson R.K."/>
        </authorList>
    </citation>
    <scope>NUCLEOTIDE SEQUENCE [LARGE SCALE GENOMIC DNA]</scope>
    <source>
        <strain evidence="1 2">DSM 18228</strain>
    </source>
</reference>
<dbReference type="STRING" id="547042.BACCOPRO_01719"/>
<protein>
    <submittedName>
        <fullName evidence="1">Uncharacterized protein</fullName>
    </submittedName>
</protein>
<dbReference type="HOGENOM" id="CLU_711072_0_0_10"/>
<sequence>MGANITIPLLVSFVYQILEDAKQSNINHLFFLARDGFLPYFIAKQIQPHYPNIDLQYIYTSRSALYFPGAKSTECNDIKIILGNLTGKKLKEVFVDRTNIDISPYISDELSCKTINSEEEGKEFLIELYKNKAFKHKIASEYIAQKELVIKYFMQTGLASNINDCAICDIRGSRKCHKIINQLLSHAGFSQVKGYYLEVTSDRVSIQEGGNYYSTFYSERYKNTYNSLRYLDSLYAVIEQYFCATGSPRTIKYTENKNGMIIPVHEEKSEYNYGKELCNLHQEIAKNYIKHYINNKLFLYNKELQIYIYNNLCRFAQYPYRVDLQPLTRVRVNDDKFHYSALVHKYSLISILKREMNINEWTRGSLVYTIYFYLGEKLGKILLAYIKK</sequence>
<dbReference type="eggNOG" id="COG5610">
    <property type="taxonomic scope" value="Bacteria"/>
</dbReference>
<dbReference type="RefSeq" id="WP_008142387.1">
    <property type="nucleotide sequence ID" value="NZ_EQ973638.1"/>
</dbReference>
<organism evidence="1 2">
    <name type="scientific">Phocaeicola coprophilus DSM 18228 = JCM 13818</name>
    <dbReference type="NCBI Taxonomy" id="547042"/>
    <lineage>
        <taxon>Bacteria</taxon>
        <taxon>Pseudomonadati</taxon>
        <taxon>Bacteroidota</taxon>
        <taxon>Bacteroidia</taxon>
        <taxon>Bacteroidales</taxon>
        <taxon>Bacteroidaceae</taxon>
        <taxon>Phocaeicola</taxon>
    </lineage>
</organism>
<name>S0FCU5_9BACT</name>
<accession>S0FCU5</accession>
<proteinExistence type="predicted"/>
<dbReference type="Proteomes" id="UP000014073">
    <property type="component" value="Unassembled WGS sequence"/>
</dbReference>
<dbReference type="AlphaFoldDB" id="S0FCU5"/>
<evidence type="ECO:0000313" key="1">
    <source>
        <dbReference type="EMBL" id="EEF76221.1"/>
    </source>
</evidence>